<proteinExistence type="predicted"/>
<organism evidence="2 3">
    <name type="scientific">Aspergillus homomorphus (strain CBS 101889)</name>
    <dbReference type="NCBI Taxonomy" id="1450537"/>
    <lineage>
        <taxon>Eukaryota</taxon>
        <taxon>Fungi</taxon>
        <taxon>Dikarya</taxon>
        <taxon>Ascomycota</taxon>
        <taxon>Pezizomycotina</taxon>
        <taxon>Eurotiomycetes</taxon>
        <taxon>Eurotiomycetidae</taxon>
        <taxon>Eurotiales</taxon>
        <taxon>Aspergillaceae</taxon>
        <taxon>Aspergillus</taxon>
        <taxon>Aspergillus subgen. Circumdati</taxon>
    </lineage>
</organism>
<evidence type="ECO:0000313" key="2">
    <source>
        <dbReference type="EMBL" id="RAL08547.1"/>
    </source>
</evidence>
<feature type="region of interest" description="Disordered" evidence="1">
    <location>
        <begin position="1"/>
        <end position="40"/>
    </location>
</feature>
<dbReference type="GeneID" id="37204476"/>
<name>A0A395HL18_ASPHC</name>
<feature type="region of interest" description="Disordered" evidence="1">
    <location>
        <begin position="373"/>
        <end position="413"/>
    </location>
</feature>
<dbReference type="RefSeq" id="XP_025547701.1">
    <property type="nucleotide sequence ID" value="XM_025700187.1"/>
</dbReference>
<dbReference type="PANTHER" id="PTHR28079:SF1">
    <property type="entry name" value="RNA POLYMERASE I-SPECIFIC TRANSCRIPTION INITIATION FACTOR RRN5"/>
    <property type="match status" value="1"/>
</dbReference>
<evidence type="ECO:0008006" key="4">
    <source>
        <dbReference type="Google" id="ProtNLM"/>
    </source>
</evidence>
<keyword evidence="3" id="KW-1185">Reference proteome</keyword>
<dbReference type="Proteomes" id="UP000248961">
    <property type="component" value="Unassembled WGS sequence"/>
</dbReference>
<dbReference type="GO" id="GO:0000182">
    <property type="term" value="F:rDNA binding"/>
    <property type="evidence" value="ECO:0007669"/>
    <property type="project" value="TreeGrafter"/>
</dbReference>
<dbReference type="OrthoDB" id="2240312at2759"/>
<evidence type="ECO:0000313" key="3">
    <source>
        <dbReference type="Proteomes" id="UP000248961"/>
    </source>
</evidence>
<gene>
    <name evidence="2" type="ORF">BO97DRAFT_472925</name>
</gene>
<dbReference type="STRING" id="1450537.A0A395HL18"/>
<evidence type="ECO:0000256" key="1">
    <source>
        <dbReference type="SAM" id="MobiDB-lite"/>
    </source>
</evidence>
<dbReference type="GO" id="GO:0042790">
    <property type="term" value="P:nucleolar large rRNA transcription by RNA polymerase I"/>
    <property type="evidence" value="ECO:0007669"/>
    <property type="project" value="InterPro"/>
</dbReference>
<accession>A0A395HL18</accession>
<dbReference type="VEuPathDB" id="FungiDB:BO97DRAFT_472925"/>
<dbReference type="PANTHER" id="PTHR28079">
    <property type="entry name" value="RNA POLYMERASE I-SPECIFIC TRANSCRIPTION INITIATION FACTOR RRN5"/>
    <property type="match status" value="1"/>
</dbReference>
<dbReference type="EMBL" id="KZ824312">
    <property type="protein sequence ID" value="RAL08547.1"/>
    <property type="molecule type" value="Genomic_DNA"/>
</dbReference>
<dbReference type="GO" id="GO:0006361">
    <property type="term" value="P:transcription initiation at RNA polymerase I promoter"/>
    <property type="evidence" value="ECO:0007669"/>
    <property type="project" value="TreeGrafter"/>
</dbReference>
<reference evidence="2 3" key="1">
    <citation type="submission" date="2018-02" db="EMBL/GenBank/DDBJ databases">
        <title>The genomes of Aspergillus section Nigri reveals drivers in fungal speciation.</title>
        <authorList>
            <consortium name="DOE Joint Genome Institute"/>
            <person name="Vesth T.C."/>
            <person name="Nybo J."/>
            <person name="Theobald S."/>
            <person name="Brandl J."/>
            <person name="Frisvad J.C."/>
            <person name="Nielsen K.F."/>
            <person name="Lyhne E.K."/>
            <person name="Kogle M.E."/>
            <person name="Kuo A."/>
            <person name="Riley R."/>
            <person name="Clum A."/>
            <person name="Nolan M."/>
            <person name="Lipzen A."/>
            <person name="Salamov A."/>
            <person name="Henrissat B."/>
            <person name="Wiebenga A."/>
            <person name="De vries R.P."/>
            <person name="Grigoriev I.V."/>
            <person name="Mortensen U.H."/>
            <person name="Andersen M.R."/>
            <person name="Baker S.E."/>
        </authorList>
    </citation>
    <scope>NUCLEOTIDE SEQUENCE [LARGE SCALE GENOMIC DNA]</scope>
    <source>
        <strain evidence="2 3">CBS 101889</strain>
    </source>
</reference>
<feature type="compositionally biased region" description="Acidic residues" evidence="1">
    <location>
        <begin position="399"/>
        <end position="413"/>
    </location>
</feature>
<dbReference type="GO" id="GO:0000500">
    <property type="term" value="C:RNA polymerase I upstream activating factor complex"/>
    <property type="evidence" value="ECO:0007669"/>
    <property type="project" value="InterPro"/>
</dbReference>
<feature type="region of interest" description="Disordered" evidence="1">
    <location>
        <begin position="515"/>
        <end position="572"/>
    </location>
</feature>
<sequence length="572" mass="65438">MSNSIDDDPSDPVSTTDENNTLAASLLGTTDDAKPYAGPSGVTHLQLSLSRDSVDSYADVLRRLTDDNAPVPEDFDTEKHKSTQNGVVFWSPQEKEVLYRVLDKKGKEGIRDAVRALGSKSEIEVQEHLRLLHRGLQRQHLKEGHSRTIILADVPAAAEISEECNTTLENYAELLRLEEQQHEDVVGRQKHHNFWVIDQATATELDYRAKLKPQDAGHDHRSSVHLTASLFRMKNWVHLSERFFMNFGGTRLEDNWQTSSFRDESPSLTADAFADFYALAVSATRRLVQSSLFFAESRLRKMRDAGHERALEVKSRDVRTALDVLGMKRNGAEFWIGMARRLSLDVVDSRHMKDWKPIQMDYDEVEDILSGKLPLPSQTESVARSISRGRQKTDGQEMTADDEFESSLSDEDEPIDYEDQYAGYVDQEASHAEETNLRRLIGRSAHTTESERDNEEEAAQNAPRVKLERLKRPIGERKATDDLVDWRDRLLFRSEWEEYGQEVLDLQDEISENRRKRRPGHHIDMMPVNMHYHNSTTDTDKKNQGNITSNGIDKHTKTSKTKKTRAERDLNA</sequence>
<feature type="compositionally biased region" description="Acidic residues" evidence="1">
    <location>
        <begin position="1"/>
        <end position="10"/>
    </location>
</feature>
<feature type="region of interest" description="Disordered" evidence="1">
    <location>
        <begin position="444"/>
        <end position="464"/>
    </location>
</feature>
<dbReference type="InterPro" id="IPR039601">
    <property type="entry name" value="Rrn5"/>
</dbReference>
<dbReference type="AlphaFoldDB" id="A0A395HL18"/>
<dbReference type="GO" id="GO:0001181">
    <property type="term" value="F:RNA polymerase I general transcription initiation factor activity"/>
    <property type="evidence" value="ECO:0007669"/>
    <property type="project" value="TreeGrafter"/>
</dbReference>
<protein>
    <recommendedName>
        <fullName evidence="4">Myb-like domain-containing protein</fullName>
    </recommendedName>
</protein>